<evidence type="ECO:0000313" key="1">
    <source>
        <dbReference type="EMBL" id="MEQ2249364.1"/>
    </source>
</evidence>
<name>A0ABV0UW04_9TELE</name>
<feature type="non-terminal residue" evidence="1">
    <location>
        <position position="1"/>
    </location>
</feature>
<accession>A0ABV0UW04</accession>
<dbReference type="Proteomes" id="UP001482620">
    <property type="component" value="Unassembled WGS sequence"/>
</dbReference>
<keyword evidence="2" id="KW-1185">Reference proteome</keyword>
<protein>
    <submittedName>
        <fullName evidence="1">Uncharacterized protein</fullName>
    </submittedName>
</protein>
<organism evidence="1 2">
    <name type="scientific">Ilyodon furcidens</name>
    <name type="common">goldbreast splitfin</name>
    <dbReference type="NCBI Taxonomy" id="33524"/>
    <lineage>
        <taxon>Eukaryota</taxon>
        <taxon>Metazoa</taxon>
        <taxon>Chordata</taxon>
        <taxon>Craniata</taxon>
        <taxon>Vertebrata</taxon>
        <taxon>Euteleostomi</taxon>
        <taxon>Actinopterygii</taxon>
        <taxon>Neopterygii</taxon>
        <taxon>Teleostei</taxon>
        <taxon>Neoteleostei</taxon>
        <taxon>Acanthomorphata</taxon>
        <taxon>Ovalentaria</taxon>
        <taxon>Atherinomorphae</taxon>
        <taxon>Cyprinodontiformes</taxon>
        <taxon>Goodeidae</taxon>
        <taxon>Ilyodon</taxon>
    </lineage>
</organism>
<evidence type="ECO:0000313" key="2">
    <source>
        <dbReference type="Proteomes" id="UP001482620"/>
    </source>
</evidence>
<reference evidence="1 2" key="1">
    <citation type="submission" date="2021-06" db="EMBL/GenBank/DDBJ databases">
        <authorList>
            <person name="Palmer J.M."/>
        </authorList>
    </citation>
    <scope>NUCLEOTIDE SEQUENCE [LARGE SCALE GENOMIC DNA]</scope>
    <source>
        <strain evidence="2">if_2019</strain>
        <tissue evidence="1">Muscle</tissue>
    </source>
</reference>
<sequence>LPAFRVWHFKYDLLTFHIPAHSGNMKPKNRDQSLSDSRELDGSYDQLTGFCDKSANGDFLAQLGETTVYFHRREKRPLLKTLV</sequence>
<proteinExistence type="predicted"/>
<gene>
    <name evidence="1" type="ORF">ILYODFUR_028385</name>
</gene>
<comment type="caution">
    <text evidence="1">The sequence shown here is derived from an EMBL/GenBank/DDBJ whole genome shotgun (WGS) entry which is preliminary data.</text>
</comment>
<dbReference type="EMBL" id="JAHRIQ010084969">
    <property type="protein sequence ID" value="MEQ2249364.1"/>
    <property type="molecule type" value="Genomic_DNA"/>
</dbReference>